<reference evidence="8" key="1">
    <citation type="submission" date="2019-11" db="EMBL/GenBank/DDBJ databases">
        <authorList>
            <person name="Liu Y."/>
            <person name="Hou J."/>
            <person name="Li T.-Q."/>
            <person name="Guan C.-H."/>
            <person name="Wu X."/>
            <person name="Wu H.-Z."/>
            <person name="Ling F."/>
            <person name="Zhang R."/>
            <person name="Shi X.-G."/>
            <person name="Ren J.-P."/>
            <person name="Chen E.-F."/>
            <person name="Sun J.-M."/>
        </authorList>
    </citation>
    <scope>NUCLEOTIDE SEQUENCE</scope>
    <source>
        <strain evidence="8">Adult_tree_wgs_1</strain>
        <tissue evidence="8">Leaves</tissue>
    </source>
</reference>
<dbReference type="AlphaFoldDB" id="A0A834LYG5"/>
<dbReference type="CDD" id="cd22155">
    <property type="entry name" value="F-box_AtADLO1-like"/>
    <property type="match status" value="1"/>
</dbReference>
<evidence type="ECO:0000256" key="3">
    <source>
        <dbReference type="ARBA" id="ARBA00022737"/>
    </source>
</evidence>
<dbReference type="OrthoDB" id="7537227at2759"/>
<accession>A0A834LYG5</accession>
<name>A0A834LYG5_RHOSS</name>
<dbReference type="PROSITE" id="PS50181">
    <property type="entry name" value="FBOX"/>
    <property type="match status" value="1"/>
</dbReference>
<protein>
    <recommendedName>
        <fullName evidence="7">F-box domain-containing protein</fullName>
    </recommendedName>
</protein>
<dbReference type="InterPro" id="IPR011989">
    <property type="entry name" value="ARM-like"/>
</dbReference>
<dbReference type="Pfam" id="PF00514">
    <property type="entry name" value="Arm"/>
    <property type="match status" value="8"/>
</dbReference>
<comment type="function">
    <text evidence="5">Promotes lateral root initiation and development, independently of auxin (IAA) and abscisis acid (ABA).</text>
</comment>
<feature type="repeat" description="ARM" evidence="6">
    <location>
        <begin position="638"/>
        <end position="675"/>
    </location>
</feature>
<feature type="repeat" description="ARM" evidence="6">
    <location>
        <begin position="551"/>
        <end position="582"/>
    </location>
</feature>
<evidence type="ECO:0000256" key="1">
    <source>
        <dbReference type="ARBA" id="ARBA00004123"/>
    </source>
</evidence>
<evidence type="ECO:0000256" key="5">
    <source>
        <dbReference type="ARBA" id="ARBA00056877"/>
    </source>
</evidence>
<dbReference type="PROSITE" id="PS50176">
    <property type="entry name" value="ARM_REPEAT"/>
    <property type="match status" value="7"/>
</dbReference>
<evidence type="ECO:0000256" key="6">
    <source>
        <dbReference type="PROSITE-ProRule" id="PRU00259"/>
    </source>
</evidence>
<dbReference type="FunFam" id="1.25.10.10:FF:001918">
    <property type="entry name" value="Protein ARABIDILLO 2"/>
    <property type="match status" value="1"/>
</dbReference>
<feature type="repeat" description="ARM" evidence="6">
    <location>
        <begin position="803"/>
        <end position="845"/>
    </location>
</feature>
<feature type="repeat" description="ARM" evidence="6">
    <location>
        <begin position="507"/>
        <end position="552"/>
    </location>
</feature>
<comment type="similarity">
    <text evidence="2">Belongs to the beta-catenin family.</text>
</comment>
<dbReference type="SMART" id="SM00367">
    <property type="entry name" value="LRR_CC"/>
    <property type="match status" value="4"/>
</dbReference>
<evidence type="ECO:0000256" key="4">
    <source>
        <dbReference type="ARBA" id="ARBA00023242"/>
    </source>
</evidence>
<evidence type="ECO:0000259" key="7">
    <source>
        <dbReference type="PROSITE" id="PS50181"/>
    </source>
</evidence>
<dbReference type="SMART" id="SM00256">
    <property type="entry name" value="FBOX"/>
    <property type="match status" value="1"/>
</dbReference>
<dbReference type="PANTHER" id="PTHR46976:SF1">
    <property type="entry name" value="PROTEIN ARABIDILLO 1"/>
    <property type="match status" value="1"/>
</dbReference>
<gene>
    <name evidence="8" type="ORF">RHSIM_Rhsim01G0138900</name>
</gene>
<evidence type="ECO:0000313" key="9">
    <source>
        <dbReference type="Proteomes" id="UP000626092"/>
    </source>
</evidence>
<dbReference type="SMART" id="SM00185">
    <property type="entry name" value="ARM"/>
    <property type="match status" value="8"/>
</dbReference>
<dbReference type="InterPro" id="IPR001810">
    <property type="entry name" value="F-box_dom"/>
</dbReference>
<dbReference type="SUPFAM" id="SSF52047">
    <property type="entry name" value="RNI-like"/>
    <property type="match status" value="1"/>
</dbReference>
<proteinExistence type="inferred from homology"/>
<dbReference type="PANTHER" id="PTHR46976">
    <property type="entry name" value="PROTEIN ARABIDILLO 1"/>
    <property type="match status" value="1"/>
</dbReference>
<evidence type="ECO:0000313" key="8">
    <source>
        <dbReference type="EMBL" id="KAF7153134.1"/>
    </source>
</evidence>
<keyword evidence="9" id="KW-1185">Reference proteome</keyword>
<keyword evidence="3" id="KW-0677">Repeat</keyword>
<feature type="domain" description="F-box" evidence="7">
    <location>
        <begin position="37"/>
        <end position="83"/>
    </location>
</feature>
<dbReference type="Proteomes" id="UP000626092">
    <property type="component" value="Unassembled WGS sequence"/>
</dbReference>
<organism evidence="8 9">
    <name type="scientific">Rhododendron simsii</name>
    <name type="common">Sims's rhododendron</name>
    <dbReference type="NCBI Taxonomy" id="118357"/>
    <lineage>
        <taxon>Eukaryota</taxon>
        <taxon>Viridiplantae</taxon>
        <taxon>Streptophyta</taxon>
        <taxon>Embryophyta</taxon>
        <taxon>Tracheophyta</taxon>
        <taxon>Spermatophyta</taxon>
        <taxon>Magnoliopsida</taxon>
        <taxon>eudicotyledons</taxon>
        <taxon>Gunneridae</taxon>
        <taxon>Pentapetalae</taxon>
        <taxon>asterids</taxon>
        <taxon>Ericales</taxon>
        <taxon>Ericaceae</taxon>
        <taxon>Ericoideae</taxon>
        <taxon>Rhodoreae</taxon>
        <taxon>Rhododendron</taxon>
    </lineage>
</organism>
<dbReference type="GO" id="GO:0005634">
    <property type="term" value="C:nucleus"/>
    <property type="evidence" value="ECO:0007669"/>
    <property type="project" value="UniProtKB-SubCell"/>
</dbReference>
<feature type="repeat" description="ARM" evidence="6">
    <location>
        <begin position="597"/>
        <end position="639"/>
    </location>
</feature>
<dbReference type="Pfam" id="PF12937">
    <property type="entry name" value="F-box-like"/>
    <property type="match status" value="1"/>
</dbReference>
<feature type="repeat" description="ARM" evidence="6">
    <location>
        <begin position="425"/>
        <end position="467"/>
    </location>
</feature>
<dbReference type="SUPFAM" id="SSF48371">
    <property type="entry name" value="ARM repeat"/>
    <property type="match status" value="2"/>
</dbReference>
<dbReference type="GO" id="GO:0048527">
    <property type="term" value="P:lateral root development"/>
    <property type="evidence" value="ECO:0007669"/>
    <property type="project" value="UniProtKB-ARBA"/>
</dbReference>
<comment type="subcellular location">
    <subcellularLocation>
        <location evidence="1">Nucleus</location>
    </subcellularLocation>
</comment>
<sequence>MSRRVRRKVARKGKDKVVLPSYPELEDEGSSLDQKVVVDWTRLPDDTVIQLFTCLNYRDRASLSSTCRTWRVLGISPCLWQSLDLRPHKCDATTTASLATRCVNLQKLRFRGAESADAIISLKARGLREISGDYCRKISDATLSVIAARHEALESLQLGPDFCERISSDAIKAIAICCPKLRKLRLSGIRDVDGEAINALAKHCRNLTDIGFIDCLNVDEIALGNILSVQFLSVAGTTNMKWVLVSQHWGKLPNLTGLDVSRTDVVPTVLRLLSSSRSLKVLCALNCPALEEDSSFSNNKGKSLLALFTDIFKGLASLFVDISKQERNIFSDWRNLKKKDKNLDEIMNWLEWILSHSLLRIAESNPQGLDNFWLSQGAALLLSLMQSSQEDVQERAATGLATFVVIDDENASIDGGRAEAVMKDGGICLLLNLARSWREGLQSEAAKAIANLSVNANVAKAVAEEGGINILANLARSMNRLVAEEAAGGLWNLSVGEEHKGAIAEAGGVKALVDLIFKWSTGGDGVLERAAGALANLAADDKCSMEVAVVGGVHALVMLARNCKFEGVQEQAARALANLAAHGDSNSNNAAVGRETGALEALVQLTRSPHEGVRQEAAGALWNLSFDDRNREAIAAAGGVEALVALAHSCSNASPGLQERAAGALWGLSVSEANRSISSHRLLFRSPTAMVRSVLAQCECKPMLDFWARICSVFANYDMIITCSESSDSTAIGEEKLQLFCGFEMKDLGPLHYFLGIEVVDTPIGDPTPYRELVGCLVYLTVTRPDIAYVAHIVSHIAIGREGGVAPLIALSRSECEDVHETAAGALWNLAFNPGNAFRIVEEGGVPALVHLCSLSASKMARFMAALALAYMFDGRMDEFALIGTSSESTSKSVSLDGARRMALKRIEAFVLTFSDPQTFAAAAASSAPASLSQVTESARIPEAALFMIQILCSLEFSVICNMLYSYDLVDFSNDNVFNLFMKLSDHRTLSLSLFLFLSGAEIGRFVTMLRNPSSILKACAAFALLQFTIPGGRHAVHHVTLMQNAGAPRVLRAAAAAANAPLEAKIFAKIVLRNLEHHQTELNSKE</sequence>
<dbReference type="InterPro" id="IPR000225">
    <property type="entry name" value="Armadillo"/>
</dbReference>
<dbReference type="InterPro" id="IPR006553">
    <property type="entry name" value="Leu-rich_rpt_Cys-con_subtyp"/>
</dbReference>
<comment type="caution">
    <text evidence="8">The sequence shown here is derived from an EMBL/GenBank/DDBJ whole genome shotgun (WGS) entry which is preliminary data.</text>
</comment>
<feature type="repeat" description="ARM" evidence="6">
    <location>
        <begin position="466"/>
        <end position="508"/>
    </location>
</feature>
<dbReference type="Gene3D" id="1.25.10.10">
    <property type="entry name" value="Leucine-rich Repeat Variant"/>
    <property type="match status" value="4"/>
</dbReference>
<keyword evidence="4" id="KW-0539">Nucleus</keyword>
<dbReference type="Gene3D" id="3.80.10.10">
    <property type="entry name" value="Ribonuclease Inhibitor"/>
    <property type="match status" value="1"/>
</dbReference>
<dbReference type="InterPro" id="IPR032675">
    <property type="entry name" value="LRR_dom_sf"/>
</dbReference>
<dbReference type="InterPro" id="IPR016024">
    <property type="entry name" value="ARM-type_fold"/>
</dbReference>
<dbReference type="EMBL" id="WJXA01000001">
    <property type="protein sequence ID" value="KAF7153134.1"/>
    <property type="molecule type" value="Genomic_DNA"/>
</dbReference>
<evidence type="ECO:0000256" key="2">
    <source>
        <dbReference type="ARBA" id="ARBA00005462"/>
    </source>
</evidence>